<accession>X0ZTZ8</accession>
<sequence length="59" mass="6627">MDHIALGRGIMGDTVLREFLLALIKDDFNGPVIFELTKQETTESLELIRKVVPEALNQS</sequence>
<evidence type="ECO:0000313" key="1">
    <source>
        <dbReference type="EMBL" id="GAG73295.1"/>
    </source>
</evidence>
<reference evidence="1" key="1">
    <citation type="journal article" date="2014" name="Front. Microbiol.">
        <title>High frequency of phylogenetically diverse reductive dehalogenase-homologous genes in deep subseafloor sedimentary metagenomes.</title>
        <authorList>
            <person name="Kawai M."/>
            <person name="Futagami T."/>
            <person name="Toyoda A."/>
            <person name="Takaki Y."/>
            <person name="Nishi S."/>
            <person name="Hori S."/>
            <person name="Arai W."/>
            <person name="Tsubouchi T."/>
            <person name="Morono Y."/>
            <person name="Uchiyama I."/>
            <person name="Ito T."/>
            <person name="Fujiyama A."/>
            <person name="Inagaki F."/>
            <person name="Takami H."/>
        </authorList>
    </citation>
    <scope>NUCLEOTIDE SEQUENCE</scope>
    <source>
        <strain evidence="1">Expedition CK06-06</strain>
    </source>
</reference>
<proteinExistence type="predicted"/>
<dbReference type="AlphaFoldDB" id="X0ZTZ8"/>
<name>X0ZTZ8_9ZZZZ</name>
<dbReference type="EMBL" id="BART01003262">
    <property type="protein sequence ID" value="GAG73295.1"/>
    <property type="molecule type" value="Genomic_DNA"/>
</dbReference>
<comment type="caution">
    <text evidence="1">The sequence shown here is derived from an EMBL/GenBank/DDBJ whole genome shotgun (WGS) entry which is preliminary data.</text>
</comment>
<protein>
    <recommendedName>
        <fullName evidence="2">Xylose isomerase-like TIM barrel domain-containing protein</fullName>
    </recommendedName>
</protein>
<organism evidence="1">
    <name type="scientific">marine sediment metagenome</name>
    <dbReference type="NCBI Taxonomy" id="412755"/>
    <lineage>
        <taxon>unclassified sequences</taxon>
        <taxon>metagenomes</taxon>
        <taxon>ecological metagenomes</taxon>
    </lineage>
</organism>
<gene>
    <name evidence="1" type="ORF">S01H4_09171</name>
</gene>
<evidence type="ECO:0008006" key="2">
    <source>
        <dbReference type="Google" id="ProtNLM"/>
    </source>
</evidence>